<dbReference type="Gene3D" id="3.40.1440.10">
    <property type="entry name" value="GIY-YIG endonuclease"/>
    <property type="match status" value="1"/>
</dbReference>
<keyword evidence="4" id="KW-1185">Reference proteome</keyword>
<dbReference type="InterPro" id="IPR035901">
    <property type="entry name" value="GIY-YIG_endonuc_sf"/>
</dbReference>
<dbReference type="InterPro" id="IPR000305">
    <property type="entry name" value="GIY-YIG_endonuc"/>
</dbReference>
<protein>
    <recommendedName>
        <fullName evidence="2">GIY-YIG domain-containing protein</fullName>
    </recommendedName>
</protein>
<dbReference type="Pfam" id="PF01541">
    <property type="entry name" value="GIY-YIG"/>
    <property type="match status" value="1"/>
</dbReference>
<dbReference type="Proteomes" id="UP000274822">
    <property type="component" value="Unassembled WGS sequence"/>
</dbReference>
<dbReference type="Pfam" id="PF07460">
    <property type="entry name" value="NUMOD3"/>
    <property type="match status" value="1"/>
</dbReference>
<evidence type="ECO:0000259" key="2">
    <source>
        <dbReference type="PROSITE" id="PS50164"/>
    </source>
</evidence>
<gene>
    <name evidence="3" type="ORF">BC938DRAFT_478864</name>
</gene>
<dbReference type="GO" id="GO:0004519">
    <property type="term" value="F:endonuclease activity"/>
    <property type="evidence" value="ECO:0007669"/>
    <property type="project" value="InterPro"/>
</dbReference>
<dbReference type="NCBIfam" id="TIGR01453">
    <property type="entry name" value="grpIintron_endo"/>
    <property type="match status" value="1"/>
</dbReference>
<evidence type="ECO:0000313" key="3">
    <source>
        <dbReference type="EMBL" id="RUS12495.1"/>
    </source>
</evidence>
<proteinExistence type="predicted"/>
<feature type="domain" description="GIY-YIG" evidence="2">
    <location>
        <begin position="21"/>
        <end position="108"/>
    </location>
</feature>
<dbReference type="EMBL" id="RBNJ01034989">
    <property type="protein sequence ID" value="RUS12495.1"/>
    <property type="molecule type" value="Genomic_DNA"/>
</dbReference>
<dbReference type="GO" id="GO:0003677">
    <property type="term" value="F:DNA binding"/>
    <property type="evidence" value="ECO:0007669"/>
    <property type="project" value="InterPro"/>
</dbReference>
<dbReference type="SUPFAM" id="SSF82771">
    <property type="entry name" value="GIY-YIG endonuclease"/>
    <property type="match status" value="1"/>
</dbReference>
<reference evidence="3 4" key="1">
    <citation type="journal article" date="2018" name="New Phytol.">
        <title>Phylogenomics of Endogonaceae and evolution of mycorrhizas within Mucoromycota.</title>
        <authorList>
            <person name="Chang Y."/>
            <person name="Desiro A."/>
            <person name="Na H."/>
            <person name="Sandor L."/>
            <person name="Lipzen A."/>
            <person name="Clum A."/>
            <person name="Barry K."/>
            <person name="Grigoriev I.V."/>
            <person name="Martin F.M."/>
            <person name="Stajich J.E."/>
            <person name="Smith M.E."/>
            <person name="Bonito G."/>
            <person name="Spatafora J.W."/>
        </authorList>
    </citation>
    <scope>NUCLEOTIDE SEQUENCE [LARGE SCALE GENOMIC DNA]</scope>
    <source>
        <strain evidence="3 4">AD002</strain>
    </source>
</reference>
<evidence type="ECO:0000256" key="1">
    <source>
        <dbReference type="ARBA" id="ARBA00010045"/>
    </source>
</evidence>
<dbReference type="InterPro" id="IPR006350">
    <property type="entry name" value="Intron_endoG1"/>
</dbReference>
<dbReference type="InterPro" id="IPR003611">
    <property type="entry name" value="NUMOD3"/>
</dbReference>
<sequence>MQFDNLHITENYSNALKTLKHSSGIYSIIHQDTGQMYIGRTSNLGKRLTAHFVSGSSNAHLQFAIAKYGLIAFTFSVIELVAKDQLLAREQYWLDWLFSLPAEFRYNFLPTAGSPLGATRSEATRAAIRAANLGEKNPAFGRTGNLHPMYGRTGVLHPMFGTGVSVSVYNLDNELLSSFPSITTAA</sequence>
<dbReference type="SMART" id="SM00465">
    <property type="entry name" value="GIYc"/>
    <property type="match status" value="1"/>
</dbReference>
<evidence type="ECO:0000313" key="4">
    <source>
        <dbReference type="Proteomes" id="UP000274822"/>
    </source>
</evidence>
<comment type="similarity">
    <text evidence="1">To endonucleases of group I introns of fungi and phage.</text>
</comment>
<dbReference type="AlphaFoldDB" id="A0A433P4T8"/>
<organism evidence="3 4">
    <name type="scientific">Jimgerdemannia flammicorona</name>
    <dbReference type="NCBI Taxonomy" id="994334"/>
    <lineage>
        <taxon>Eukaryota</taxon>
        <taxon>Fungi</taxon>
        <taxon>Fungi incertae sedis</taxon>
        <taxon>Mucoromycota</taxon>
        <taxon>Mucoromycotina</taxon>
        <taxon>Endogonomycetes</taxon>
        <taxon>Endogonales</taxon>
        <taxon>Endogonaceae</taxon>
        <taxon>Jimgerdemannia</taxon>
    </lineage>
</organism>
<name>A0A433P4T8_9FUNG</name>
<accession>A0A433P4T8</accession>
<dbReference type="PROSITE" id="PS50164">
    <property type="entry name" value="GIY_YIG"/>
    <property type="match status" value="1"/>
</dbReference>
<comment type="caution">
    <text evidence="3">The sequence shown here is derived from an EMBL/GenBank/DDBJ whole genome shotgun (WGS) entry which is preliminary data.</text>
</comment>